<keyword evidence="4" id="KW-0732">Signal</keyword>
<feature type="binding site" evidence="9">
    <location>
        <position position="834"/>
    </location>
    <ligand>
        <name>Zn(2+)</name>
        <dbReference type="ChEBI" id="CHEBI:29105"/>
        <label>1</label>
    </ligand>
</feature>
<dbReference type="InterPro" id="IPR033739">
    <property type="entry name" value="M10A_MMP"/>
</dbReference>
<dbReference type="GO" id="GO:0005615">
    <property type="term" value="C:extracellular space"/>
    <property type="evidence" value="ECO:0007669"/>
    <property type="project" value="TreeGrafter"/>
</dbReference>
<evidence type="ECO:0000256" key="2">
    <source>
        <dbReference type="ARBA" id="ARBA00022670"/>
    </source>
</evidence>
<feature type="compositionally biased region" description="Basic residues" evidence="10">
    <location>
        <begin position="605"/>
        <end position="614"/>
    </location>
</feature>
<dbReference type="GO" id="GO:0030574">
    <property type="term" value="P:collagen catabolic process"/>
    <property type="evidence" value="ECO:0007669"/>
    <property type="project" value="TreeGrafter"/>
</dbReference>
<feature type="binding site" evidence="9">
    <location>
        <position position="858"/>
    </location>
    <ligand>
        <name>Ca(2+)</name>
        <dbReference type="ChEBI" id="CHEBI:29108"/>
        <label>2</label>
    </ligand>
</feature>
<feature type="binding site" description="in inhibited form" evidence="9">
    <location>
        <position position="745"/>
    </location>
    <ligand>
        <name>Zn(2+)</name>
        <dbReference type="ChEBI" id="CHEBI:29105"/>
        <label>2</label>
        <note>catalytic</note>
    </ligand>
</feature>
<dbReference type="GO" id="GO:0006508">
    <property type="term" value="P:proteolysis"/>
    <property type="evidence" value="ECO:0007669"/>
    <property type="project" value="UniProtKB-KW"/>
</dbReference>
<proteinExistence type="inferred from homology"/>
<evidence type="ECO:0000256" key="3">
    <source>
        <dbReference type="ARBA" id="ARBA00022723"/>
    </source>
</evidence>
<keyword evidence="3 9" id="KW-0479">Metal-binding</keyword>
<dbReference type="InterPro" id="IPR036365">
    <property type="entry name" value="PGBD-like_sf"/>
</dbReference>
<dbReference type="Proteomes" id="UP000789390">
    <property type="component" value="Unassembled WGS sequence"/>
</dbReference>
<dbReference type="SUPFAM" id="SSF47090">
    <property type="entry name" value="PGBD-like"/>
    <property type="match status" value="1"/>
</dbReference>
<dbReference type="GO" id="GO:0030198">
    <property type="term" value="P:extracellular matrix organization"/>
    <property type="evidence" value="ECO:0007669"/>
    <property type="project" value="TreeGrafter"/>
</dbReference>
<feature type="binding site" evidence="9">
    <location>
        <position position="885"/>
    </location>
    <ligand>
        <name>Zn(2+)</name>
        <dbReference type="ChEBI" id="CHEBI:29105"/>
        <label>2</label>
        <note>catalytic</note>
    </ligand>
</feature>
<feature type="binding site" evidence="9">
    <location>
        <position position="867"/>
    </location>
    <ligand>
        <name>Ca(2+)</name>
        <dbReference type="ChEBI" id="CHEBI:29108"/>
        <label>1</label>
    </ligand>
</feature>
<dbReference type="InterPro" id="IPR024079">
    <property type="entry name" value="MetalloPept_cat_dom_sf"/>
</dbReference>
<accession>A0A8J2RWB4</accession>
<dbReference type="Gene3D" id="3.40.390.10">
    <property type="entry name" value="Collagenase (Catalytic Domain)"/>
    <property type="match status" value="1"/>
</dbReference>
<evidence type="ECO:0000256" key="10">
    <source>
        <dbReference type="SAM" id="MobiDB-lite"/>
    </source>
</evidence>
<feature type="active site" evidence="8">
    <location>
        <position position="886"/>
    </location>
</feature>
<dbReference type="CDD" id="cd04278">
    <property type="entry name" value="ZnMc_MMP"/>
    <property type="match status" value="1"/>
</dbReference>
<keyword evidence="9" id="KW-0106">Calcium</keyword>
<feature type="binding site" evidence="9">
    <location>
        <position position="851"/>
    </location>
    <ligand>
        <name>Zn(2+)</name>
        <dbReference type="ChEBI" id="CHEBI:29105"/>
        <label>1</label>
    </ligand>
</feature>
<evidence type="ECO:0000256" key="5">
    <source>
        <dbReference type="ARBA" id="ARBA00022801"/>
    </source>
</evidence>
<dbReference type="OrthoDB" id="6340805at2759"/>
<dbReference type="InterPro" id="IPR021190">
    <property type="entry name" value="Pept_M10A"/>
</dbReference>
<dbReference type="GO" id="GO:0004222">
    <property type="term" value="F:metalloendopeptidase activity"/>
    <property type="evidence" value="ECO:0007669"/>
    <property type="project" value="InterPro"/>
</dbReference>
<sequence length="956" mass="108741">MANVNTIENNSLNLIEHRLRGLPCVHTFEELNFGHSSLRAIAPYALKIRQNAVVPIQQFFKYAAVVATVDEDCFACIIFDLVNNSDEIVAYAGHFITPKNLLYDPKTREPVVSDLCLLDANQNYAHLIFFGTANANLLLYPDYFLYRNNMPYQELVMKTQDMLTKTMQQQQQSKVVSNSDPSSSQAISLLREPLTTSFYFETSLPISTTSVKRIIQKIQPMGNVKRLYGELGSFHAQTYASSHPKAIEDATNFNAVDEFTGRTTYYAAYEEPGLMSFYFTSFLLGSLKGRHVVGVLVADCFFLMATNRVYNRFASETPISVDILEGTEVMKKIHLPSSLPLELVVTMLELRQILRHPFIFLDEIEAITKSFGFDGYDEKPANLCLTFIRQLGPKTMMERMQRTWVQQMLDIHYTQSFQNSLCEYGESPVDSENPSLFCINIVRLWIKELLRTIHCDKRPKDDCKLSSFFRMTIVEFIQSYISLFGLSPESCFTCHHLGVDGIVTTVCETAIAAKDIGKHVDTQHTSQIWTQGQFTPFALSLSSKFVSLTNQMDVTPLENCKSTVDDFRGISYMEVLRKIDGTASSSPPPTPPPLSMTVVPGSEKTKKRKKRRKRSFEEKLVDKLIRQQSSISFTNSSSADDSKRMRRSSRKMAGFLNVVLLLAQLLAIPLDADSLAISTDLQAMMYLSNFGYLDPMLTNISSTALIHVSNEAYRRGIAEFQSFVGLDQTGVLDKKTLEWMNKPRCGVPDREFKTSATNSFETRRKRYSVEDGNRWTNPKLTYDIKEYTSKLKNSDVDREISRAFEFWQNVTRLTFEHVTTGPVDIELRFVKRDHTCHHSKNNNPNFRDLAHAFSPKQGGEVHFQEAETWTINSRQGTNLLSVAVHEIGHSLGLFHSHLQSSVMFPTYKDYSPNFKLDKDDIIGIQHLYGINENFKEEYSGDDDFAKEISGNEEAVE</sequence>
<organism evidence="12 13">
    <name type="scientific">Daphnia galeata</name>
    <dbReference type="NCBI Taxonomy" id="27404"/>
    <lineage>
        <taxon>Eukaryota</taxon>
        <taxon>Metazoa</taxon>
        <taxon>Ecdysozoa</taxon>
        <taxon>Arthropoda</taxon>
        <taxon>Crustacea</taxon>
        <taxon>Branchiopoda</taxon>
        <taxon>Diplostraca</taxon>
        <taxon>Cladocera</taxon>
        <taxon>Anomopoda</taxon>
        <taxon>Daphniidae</taxon>
        <taxon>Daphnia</taxon>
    </lineage>
</organism>
<dbReference type="GO" id="GO:0031012">
    <property type="term" value="C:extracellular matrix"/>
    <property type="evidence" value="ECO:0007669"/>
    <property type="project" value="InterPro"/>
</dbReference>
<dbReference type="PANTHER" id="PTHR10201">
    <property type="entry name" value="MATRIX METALLOPROTEINASE"/>
    <property type="match status" value="1"/>
</dbReference>
<keyword evidence="7" id="KW-0482">Metalloprotease</keyword>
<evidence type="ECO:0000256" key="8">
    <source>
        <dbReference type="PIRSR" id="PIRSR621190-1"/>
    </source>
</evidence>
<evidence type="ECO:0000259" key="11">
    <source>
        <dbReference type="SMART" id="SM00235"/>
    </source>
</evidence>
<reference evidence="12" key="1">
    <citation type="submission" date="2021-11" db="EMBL/GenBank/DDBJ databases">
        <authorList>
            <person name="Schell T."/>
        </authorList>
    </citation>
    <scope>NUCLEOTIDE SEQUENCE</scope>
    <source>
        <strain evidence="12">M5</strain>
    </source>
</reference>
<protein>
    <recommendedName>
        <fullName evidence="11">Peptidase metallopeptidase domain-containing protein</fullName>
    </recommendedName>
</protein>
<keyword evidence="13" id="KW-1185">Reference proteome</keyword>
<comment type="cofactor">
    <cofactor evidence="9">
        <name>Ca(2+)</name>
        <dbReference type="ChEBI" id="CHEBI:29108"/>
    </cofactor>
    <text evidence="9">Can bind about 5 Ca(2+) ions per subunit.</text>
</comment>
<dbReference type="GO" id="GO:0008270">
    <property type="term" value="F:zinc ion binding"/>
    <property type="evidence" value="ECO:0007669"/>
    <property type="project" value="InterPro"/>
</dbReference>
<dbReference type="Pfam" id="PF01471">
    <property type="entry name" value="PG_binding_1"/>
    <property type="match status" value="1"/>
</dbReference>
<evidence type="ECO:0000256" key="7">
    <source>
        <dbReference type="ARBA" id="ARBA00023049"/>
    </source>
</evidence>
<dbReference type="InterPro" id="IPR002477">
    <property type="entry name" value="Peptidoglycan-bd-like"/>
</dbReference>
<dbReference type="EMBL" id="CAKKLH010000278">
    <property type="protein sequence ID" value="CAH0107675.1"/>
    <property type="molecule type" value="Genomic_DNA"/>
</dbReference>
<gene>
    <name evidence="12" type="ORF">DGAL_LOCUS10997</name>
</gene>
<feature type="binding site" evidence="9">
    <location>
        <position position="867"/>
    </location>
    <ligand>
        <name>Ca(2+)</name>
        <dbReference type="ChEBI" id="CHEBI:29108"/>
        <label>3</label>
    </ligand>
</feature>
<evidence type="ECO:0000256" key="4">
    <source>
        <dbReference type="ARBA" id="ARBA00022729"/>
    </source>
</evidence>
<evidence type="ECO:0000313" key="12">
    <source>
        <dbReference type="EMBL" id="CAH0107675.1"/>
    </source>
</evidence>
<keyword evidence="2" id="KW-0645">Protease</keyword>
<dbReference type="PRINTS" id="PR00138">
    <property type="entry name" value="MATRIXIN"/>
</dbReference>
<feature type="binding site" evidence="9">
    <location>
        <position position="903"/>
    </location>
    <ligand>
        <name>Zn(2+)</name>
        <dbReference type="ChEBI" id="CHEBI:29105"/>
        <label>2</label>
        <note>catalytic</note>
    </ligand>
</feature>
<keyword evidence="5" id="KW-0378">Hydrolase</keyword>
<keyword evidence="6 9" id="KW-0862">Zinc</keyword>
<dbReference type="SMART" id="SM00235">
    <property type="entry name" value="ZnMc"/>
    <property type="match status" value="1"/>
</dbReference>
<feature type="region of interest" description="Disordered" evidence="10">
    <location>
        <begin position="581"/>
        <end position="616"/>
    </location>
</feature>
<dbReference type="AlphaFoldDB" id="A0A8J2RWB4"/>
<comment type="similarity">
    <text evidence="1">Belongs to the peptidase M10A family.</text>
</comment>
<dbReference type="InterPro" id="IPR001818">
    <property type="entry name" value="Pept_M10_metallopeptidase"/>
</dbReference>
<dbReference type="PANTHER" id="PTHR10201:SF291">
    <property type="entry name" value="MATRIX METALLOPROTEINASE 1, ISOFORM C-RELATED"/>
    <property type="match status" value="1"/>
</dbReference>
<comment type="cofactor">
    <cofactor evidence="9">
        <name>Zn(2+)</name>
        <dbReference type="ChEBI" id="CHEBI:29105"/>
    </cofactor>
    <text evidence="9">Binds 2 Zn(2+) ions per subunit.</text>
</comment>
<name>A0A8J2RWB4_9CRUS</name>
<dbReference type="InterPro" id="IPR006026">
    <property type="entry name" value="Peptidase_Metallo"/>
</dbReference>
<feature type="binding site" evidence="9">
    <location>
        <position position="862"/>
    </location>
    <ligand>
        <name>Zn(2+)</name>
        <dbReference type="ChEBI" id="CHEBI:29105"/>
        <label>1</label>
    </ligand>
</feature>
<feature type="binding site" evidence="9">
    <location>
        <position position="895"/>
    </location>
    <ligand>
        <name>Zn(2+)</name>
        <dbReference type="ChEBI" id="CHEBI:29105"/>
        <label>2</label>
        <note>catalytic</note>
    </ligand>
</feature>
<dbReference type="Pfam" id="PF00413">
    <property type="entry name" value="Peptidase_M10"/>
    <property type="match status" value="1"/>
</dbReference>
<comment type="caution">
    <text evidence="12">The sequence shown here is derived from an EMBL/GenBank/DDBJ whole genome shotgun (WGS) entry which is preliminary data.</text>
</comment>
<feature type="binding site" evidence="9">
    <location>
        <position position="889"/>
    </location>
    <ligand>
        <name>Zn(2+)</name>
        <dbReference type="ChEBI" id="CHEBI:29105"/>
        <label>2</label>
        <note>catalytic</note>
    </ligand>
</feature>
<evidence type="ECO:0000313" key="13">
    <source>
        <dbReference type="Proteomes" id="UP000789390"/>
    </source>
</evidence>
<evidence type="ECO:0000256" key="9">
    <source>
        <dbReference type="PIRSR" id="PIRSR621190-2"/>
    </source>
</evidence>
<evidence type="ECO:0000256" key="6">
    <source>
        <dbReference type="ARBA" id="ARBA00022833"/>
    </source>
</evidence>
<feature type="binding site" evidence="9">
    <location>
        <position position="824"/>
    </location>
    <ligand>
        <name>Ca(2+)</name>
        <dbReference type="ChEBI" id="CHEBI:29108"/>
        <label>2</label>
    </ligand>
</feature>
<evidence type="ECO:0000256" key="1">
    <source>
        <dbReference type="ARBA" id="ARBA00010370"/>
    </source>
</evidence>
<feature type="domain" description="Peptidase metallopeptidase" evidence="11">
    <location>
        <begin position="771"/>
        <end position="930"/>
    </location>
</feature>
<dbReference type="SUPFAM" id="SSF55486">
    <property type="entry name" value="Metalloproteases ('zincins'), catalytic domain"/>
    <property type="match status" value="1"/>
</dbReference>